<dbReference type="GO" id="GO:0004527">
    <property type="term" value="F:exonuclease activity"/>
    <property type="evidence" value="ECO:0007669"/>
    <property type="project" value="UniProtKB-KW"/>
</dbReference>
<evidence type="ECO:0000259" key="8">
    <source>
        <dbReference type="SMART" id="SM00479"/>
    </source>
</evidence>
<keyword evidence="3" id="KW-0540">Nuclease</keyword>
<dbReference type="InterPro" id="IPR013520">
    <property type="entry name" value="Ribonucl_H"/>
</dbReference>
<dbReference type="Gene3D" id="3.30.420.10">
    <property type="entry name" value="Ribonuclease H-like superfamily/Ribonuclease H"/>
    <property type="match status" value="1"/>
</dbReference>
<dbReference type="SUPFAM" id="SSF53098">
    <property type="entry name" value="Ribonuclease H-like"/>
    <property type="match status" value="1"/>
</dbReference>
<dbReference type="InterPro" id="IPR036397">
    <property type="entry name" value="RNaseH_sf"/>
</dbReference>
<dbReference type="GO" id="GO:0010629">
    <property type="term" value="P:negative regulation of gene expression"/>
    <property type="evidence" value="ECO:0007669"/>
    <property type="project" value="UniProtKB-ARBA"/>
</dbReference>
<keyword evidence="6" id="KW-0539">Nucleus</keyword>
<evidence type="ECO:0000256" key="1">
    <source>
        <dbReference type="ARBA" id="ARBA00004123"/>
    </source>
</evidence>
<keyword evidence="5" id="KW-0269">Exonuclease</keyword>
<evidence type="ECO:0000313" key="9">
    <source>
        <dbReference type="EMBL" id="RSH90211.1"/>
    </source>
</evidence>
<feature type="compositionally biased region" description="Low complexity" evidence="7">
    <location>
        <begin position="9"/>
        <end position="40"/>
    </location>
</feature>
<dbReference type="InterPro" id="IPR012337">
    <property type="entry name" value="RNaseH-like_sf"/>
</dbReference>
<accession>A0A427YGC0</accession>
<evidence type="ECO:0000256" key="3">
    <source>
        <dbReference type="ARBA" id="ARBA00022722"/>
    </source>
</evidence>
<dbReference type="GO" id="GO:0003676">
    <property type="term" value="F:nucleic acid binding"/>
    <property type="evidence" value="ECO:0007669"/>
    <property type="project" value="InterPro"/>
</dbReference>
<keyword evidence="10" id="KW-1185">Reference proteome</keyword>
<evidence type="ECO:0000256" key="4">
    <source>
        <dbReference type="ARBA" id="ARBA00022801"/>
    </source>
</evidence>
<dbReference type="OrthoDB" id="206335at2759"/>
<dbReference type="InterPro" id="IPR034922">
    <property type="entry name" value="REX1-like_exo"/>
</dbReference>
<proteinExistence type="inferred from homology"/>
<evidence type="ECO:0000256" key="6">
    <source>
        <dbReference type="ARBA" id="ARBA00023242"/>
    </source>
</evidence>
<dbReference type="EMBL" id="RSCD01000011">
    <property type="protein sequence ID" value="RSH90211.1"/>
    <property type="molecule type" value="Genomic_DNA"/>
</dbReference>
<dbReference type="PANTHER" id="PTHR12801:SF115">
    <property type="entry name" value="FI18136P1-RELATED"/>
    <property type="match status" value="1"/>
</dbReference>
<feature type="domain" description="Exonuclease" evidence="8">
    <location>
        <begin position="328"/>
        <end position="492"/>
    </location>
</feature>
<feature type="compositionally biased region" description="Acidic residues" evidence="7">
    <location>
        <begin position="278"/>
        <end position="287"/>
    </location>
</feature>
<dbReference type="GO" id="GO:0005634">
    <property type="term" value="C:nucleus"/>
    <property type="evidence" value="ECO:0007669"/>
    <property type="project" value="UniProtKB-SubCell"/>
</dbReference>
<reference evidence="9 10" key="1">
    <citation type="submission" date="2018-11" db="EMBL/GenBank/DDBJ databases">
        <title>Genome sequence of Saitozyma podzolica DSM 27192.</title>
        <authorList>
            <person name="Aliyu H."/>
            <person name="Gorte O."/>
            <person name="Ochsenreither K."/>
        </authorList>
    </citation>
    <scope>NUCLEOTIDE SEQUENCE [LARGE SCALE GENOMIC DNA]</scope>
    <source>
        <strain evidence="9 10">DSM 27192</strain>
    </source>
</reference>
<dbReference type="STRING" id="1890683.A0A427YGC0"/>
<evidence type="ECO:0000256" key="5">
    <source>
        <dbReference type="ARBA" id="ARBA00022839"/>
    </source>
</evidence>
<keyword evidence="4" id="KW-0378">Hydrolase</keyword>
<dbReference type="CDD" id="cd06145">
    <property type="entry name" value="REX1_like"/>
    <property type="match status" value="1"/>
</dbReference>
<gene>
    <name evidence="9" type="ORF">EHS25_001545</name>
</gene>
<feature type="region of interest" description="Disordered" evidence="7">
    <location>
        <begin position="278"/>
        <end position="306"/>
    </location>
</feature>
<comment type="similarity">
    <text evidence="2">Belongs to the REXO1/REXO3 family.</text>
</comment>
<dbReference type="Proteomes" id="UP000279259">
    <property type="component" value="Unassembled WGS sequence"/>
</dbReference>
<sequence length="684" mass="74863">MPTLPAKRSAPMSPPSTSTPTSTSQSAANPTSNAAPSSSPLPRDAPTGDGDGEFTRVLSREEKRKLRKVEKHRPQFQFDLSHFRNGRKIGIAHVRDLVLYLLADGMKPTWIVPENRTFITHVVVLLVPGLLPEHIGIPPIPSLATLPFPIAPSMIERIDDEPLPPNKVPVLSQMFSYGVPSRAPGDSRRLFSVMTTLLNSPLPDNVKKRREEEGRRLSALAKADNAPPFLYLLSANQMIDNDYRVPSYVSPSDAAPIPEVVKRGLPAELLSLLACEETEATEAEGEIEGPPPSAALPNGDGKGTAKWKDEGWVETPQADQPPVDGQWKVLAVDCEMVLTENGPELARVSVIDYNTGTNVFDELVKPSAPVTDYLTQWSGITPEHMTAATHTLESIQAAFLSSPTPILTSHTILLGHSLECDLAALKIRHPLCIDTALIFRHPRGPPYKPGLKWLTNKWLGREIQGAASGHDSEEDATACVDLLKLKMANGPEFGNLFDNTEPIFDRMARLGSQQGKVNKTSAYCDYFNMRGGLSARATTAVKCTSDDEVVGGIGAQVENHDFVFGRLMELANVQGWNGEAHVPASMSEDPTLELDKALENLDRRLAEVHKSLPRNTAFIVLNGHSDPLPMLALSARRTRWERLVKTLGTTDGIKGEDRWLAEDDRKLEAAVNQAREGMAFFCVK</sequence>
<dbReference type="Pfam" id="PF00929">
    <property type="entry name" value="RNase_T"/>
    <property type="match status" value="1"/>
</dbReference>
<feature type="region of interest" description="Disordered" evidence="7">
    <location>
        <begin position="1"/>
        <end position="53"/>
    </location>
</feature>
<dbReference type="FunFam" id="3.30.420.10:FF:000031">
    <property type="entry name" value="RNA exonuclease 1"/>
    <property type="match status" value="1"/>
</dbReference>
<dbReference type="PANTHER" id="PTHR12801">
    <property type="entry name" value="RNA EXONUCLEASE REXO1 / RECO3 FAMILY MEMBER-RELATED"/>
    <property type="match status" value="1"/>
</dbReference>
<comment type="caution">
    <text evidence="9">The sequence shown here is derived from an EMBL/GenBank/DDBJ whole genome shotgun (WGS) entry which is preliminary data.</text>
</comment>
<name>A0A427YGC0_9TREE</name>
<dbReference type="SMART" id="SM00479">
    <property type="entry name" value="EXOIII"/>
    <property type="match status" value="1"/>
</dbReference>
<evidence type="ECO:0000256" key="7">
    <source>
        <dbReference type="SAM" id="MobiDB-lite"/>
    </source>
</evidence>
<organism evidence="9 10">
    <name type="scientific">Saitozyma podzolica</name>
    <dbReference type="NCBI Taxonomy" id="1890683"/>
    <lineage>
        <taxon>Eukaryota</taxon>
        <taxon>Fungi</taxon>
        <taxon>Dikarya</taxon>
        <taxon>Basidiomycota</taxon>
        <taxon>Agaricomycotina</taxon>
        <taxon>Tremellomycetes</taxon>
        <taxon>Tremellales</taxon>
        <taxon>Trimorphomycetaceae</taxon>
        <taxon>Saitozyma</taxon>
    </lineage>
</organism>
<comment type="subcellular location">
    <subcellularLocation>
        <location evidence="1">Nucleus</location>
    </subcellularLocation>
</comment>
<evidence type="ECO:0000313" key="10">
    <source>
        <dbReference type="Proteomes" id="UP000279259"/>
    </source>
</evidence>
<protein>
    <recommendedName>
        <fullName evidence="8">Exonuclease domain-containing protein</fullName>
    </recommendedName>
</protein>
<evidence type="ECO:0000256" key="2">
    <source>
        <dbReference type="ARBA" id="ARBA00006357"/>
    </source>
</evidence>
<dbReference type="AlphaFoldDB" id="A0A427YGC0"/>
<dbReference type="InterPro" id="IPR047021">
    <property type="entry name" value="REXO1/3/4-like"/>
</dbReference>